<feature type="region of interest" description="Disordered" evidence="1">
    <location>
        <begin position="59"/>
        <end position="128"/>
    </location>
</feature>
<dbReference type="Proteomes" id="UP001241848">
    <property type="component" value="Unassembled WGS sequence"/>
</dbReference>
<sequence length="201" mass="21474">MIKNRAFMLGMGMGLILGALLLQLAIIGQGQTVAYVASDELTREELEAAAERLGLQISERDKPLMTEEEWRQKAIEQGNQAPEEPDTPKSTDAAAEPEAPEQPRNTSPETAAPQAGASTAKTPEQPAAPAVSLIRYQIAPGSNLRGVAEGLQKAGVLEDAGAFQNAATEQKINTKIRSGTYSFREGESFDSIITKITTPPK</sequence>
<accession>A0ABT9FS46</accession>
<evidence type="ECO:0000313" key="3">
    <source>
        <dbReference type="Proteomes" id="UP001241848"/>
    </source>
</evidence>
<comment type="caution">
    <text evidence="2">The sequence shown here is derived from an EMBL/GenBank/DDBJ whole genome shotgun (WGS) entry which is preliminary data.</text>
</comment>
<name>A0ABT9FS46_9BACL</name>
<dbReference type="EMBL" id="JAPCKK010000016">
    <property type="protein sequence ID" value="MDP4097513.1"/>
    <property type="molecule type" value="Genomic_DNA"/>
</dbReference>
<dbReference type="Gene3D" id="3.30.1490.480">
    <property type="entry name" value="Endolytic murein transglycosylase"/>
    <property type="match status" value="1"/>
</dbReference>
<evidence type="ECO:0000313" key="2">
    <source>
        <dbReference type="EMBL" id="MDP4097513.1"/>
    </source>
</evidence>
<feature type="compositionally biased region" description="Basic and acidic residues" evidence="1">
    <location>
        <begin position="59"/>
        <end position="74"/>
    </location>
</feature>
<protein>
    <submittedName>
        <fullName evidence="2">Peptidase</fullName>
    </submittedName>
</protein>
<dbReference type="RefSeq" id="WP_305755112.1">
    <property type="nucleotide sequence ID" value="NZ_JAPCKK010000016.1"/>
</dbReference>
<evidence type="ECO:0000256" key="1">
    <source>
        <dbReference type="SAM" id="MobiDB-lite"/>
    </source>
</evidence>
<organism evidence="2 3">
    <name type="scientific">Paenibacillus zeirhizosphaerae</name>
    <dbReference type="NCBI Taxonomy" id="2987519"/>
    <lineage>
        <taxon>Bacteria</taxon>
        <taxon>Bacillati</taxon>
        <taxon>Bacillota</taxon>
        <taxon>Bacilli</taxon>
        <taxon>Bacillales</taxon>
        <taxon>Paenibacillaceae</taxon>
        <taxon>Paenibacillus</taxon>
    </lineage>
</organism>
<proteinExistence type="predicted"/>
<gene>
    <name evidence="2" type="ORF">OIN60_12100</name>
</gene>
<reference evidence="2 3" key="1">
    <citation type="submission" date="2022-10" db="EMBL/GenBank/DDBJ databases">
        <title>Paenibacillus description and whole genome data of maize root bacterial community.</title>
        <authorList>
            <person name="Marton D."/>
            <person name="Farkas M."/>
            <person name="Cserhati M."/>
        </authorList>
    </citation>
    <scope>NUCLEOTIDE SEQUENCE [LARGE SCALE GENOMIC DNA]</scope>
    <source>
        <strain evidence="2 3">P96</strain>
    </source>
</reference>
<keyword evidence="3" id="KW-1185">Reference proteome</keyword>